<dbReference type="Proteomes" id="UP001304125">
    <property type="component" value="Chromosome"/>
</dbReference>
<gene>
    <name evidence="3" type="ORF">RN606_12090</name>
</gene>
<dbReference type="RefSeq" id="WP_313497515.1">
    <property type="nucleotide sequence ID" value="NZ_CP134879.1"/>
</dbReference>
<feature type="transmembrane region" description="Helical" evidence="1">
    <location>
        <begin position="88"/>
        <end position="106"/>
    </location>
</feature>
<dbReference type="EMBL" id="CP134879">
    <property type="protein sequence ID" value="WNM24093.1"/>
    <property type="molecule type" value="Genomic_DNA"/>
</dbReference>
<keyword evidence="4" id="KW-1185">Reference proteome</keyword>
<keyword evidence="1" id="KW-0812">Transmembrane</keyword>
<keyword evidence="1" id="KW-0472">Membrane</keyword>
<evidence type="ECO:0000256" key="1">
    <source>
        <dbReference type="SAM" id="Phobius"/>
    </source>
</evidence>
<dbReference type="InterPro" id="IPR002881">
    <property type="entry name" value="DUF58"/>
</dbReference>
<feature type="domain" description="DUF58" evidence="2">
    <location>
        <begin position="249"/>
        <end position="323"/>
    </location>
</feature>
<keyword evidence="1" id="KW-1133">Transmembrane helix</keyword>
<reference evidence="3 4" key="1">
    <citation type="submission" date="2023-09" db="EMBL/GenBank/DDBJ databases">
        <title>Demequina sp. a novel bacteria isolated from Capsicum annuum.</title>
        <authorList>
            <person name="Humaira Z."/>
            <person name="Lee J."/>
            <person name="Cho D."/>
        </authorList>
    </citation>
    <scope>NUCLEOTIDE SEQUENCE [LARGE SCALE GENOMIC DNA]</scope>
    <source>
        <strain evidence="3 4">OYTSA14</strain>
    </source>
</reference>
<feature type="transmembrane region" description="Helical" evidence="1">
    <location>
        <begin position="64"/>
        <end position="82"/>
    </location>
</feature>
<name>A0AA96F5A2_9MICO</name>
<dbReference type="Pfam" id="PF01882">
    <property type="entry name" value="DUF58"/>
    <property type="match status" value="1"/>
</dbReference>
<evidence type="ECO:0000313" key="3">
    <source>
        <dbReference type="EMBL" id="WNM24093.1"/>
    </source>
</evidence>
<dbReference type="PANTHER" id="PTHR34351">
    <property type="entry name" value="SLR1927 PROTEIN-RELATED"/>
    <property type="match status" value="1"/>
</dbReference>
<proteinExistence type="predicted"/>
<protein>
    <submittedName>
        <fullName evidence="3">DUF58 domain-containing protein</fullName>
    </submittedName>
</protein>
<dbReference type="PANTHER" id="PTHR34351:SF2">
    <property type="entry name" value="DUF58 DOMAIN-CONTAINING PROTEIN"/>
    <property type="match status" value="1"/>
</dbReference>
<accession>A0AA96F5A2</accession>
<sequence>MTDSSEQRNHRSTASYTRGATVTRYATDRTGLAAGVERGRDALSRALASIAHGWRTVDATVSPAGWLLAAAAAAGVATALMWGWAEGAIVATGALLLLLVCVPFLLGSHTYDVSLELERERVVAGADVKAQLGVRNHGSRVSLPSVLDIPVGDGLVEAHVPLLRASASHSETLTVSAAHRGIISVGPMTIGRGDPLGILRRDHTWPGTQTIFVHPATTTIPSTSAGLIRDLEGQVTRTIVDSDLSFHAIRDYMPGDSRRHVHWKSTAKTGTLMVRQYEETRRSRIAVVLDLDSTRYGSDEEFEMAVSVAASLGSQAVRDGRELIVSASAPLAEHEVGKVHSLQALPTLSARALLDAMSDLSSSPFAMPLERVASMTLQEAPELSLVFIATGSQRGWADLRKAAASFPADIQVMAVRADVGAEPSLRTARELRVATVGMLHDLGHLLLRASV</sequence>
<dbReference type="AlphaFoldDB" id="A0AA96F5A2"/>
<organism evidence="3 4">
    <name type="scientific">Demequina capsici</name>
    <dbReference type="NCBI Taxonomy" id="3075620"/>
    <lineage>
        <taxon>Bacteria</taxon>
        <taxon>Bacillati</taxon>
        <taxon>Actinomycetota</taxon>
        <taxon>Actinomycetes</taxon>
        <taxon>Micrococcales</taxon>
        <taxon>Demequinaceae</taxon>
        <taxon>Demequina</taxon>
    </lineage>
</organism>
<evidence type="ECO:0000313" key="4">
    <source>
        <dbReference type="Proteomes" id="UP001304125"/>
    </source>
</evidence>
<evidence type="ECO:0000259" key="2">
    <source>
        <dbReference type="Pfam" id="PF01882"/>
    </source>
</evidence>